<keyword evidence="3" id="KW-1185">Reference proteome</keyword>
<dbReference type="EMBL" id="JAPMOS010000017">
    <property type="protein sequence ID" value="KAJ4459767.1"/>
    <property type="molecule type" value="Genomic_DNA"/>
</dbReference>
<dbReference type="Proteomes" id="UP001141327">
    <property type="component" value="Unassembled WGS sequence"/>
</dbReference>
<evidence type="ECO:0000313" key="3">
    <source>
        <dbReference type="Proteomes" id="UP001141327"/>
    </source>
</evidence>
<dbReference type="InterPro" id="IPR048263">
    <property type="entry name" value="Arb2"/>
</dbReference>
<dbReference type="SUPFAM" id="SSF53474">
    <property type="entry name" value="alpha/beta-Hydrolases"/>
    <property type="match status" value="1"/>
</dbReference>
<proteinExistence type="predicted"/>
<sequence length="269" mass="29928">MNNYAQYLLKTQLHMEEMWLPLGSPPPLRCNIFLSPNIRACETLVLLIQGTGDVRAGIWSRSLASQVGLSQGSMIPYLRAIEREGWGCVCFNPNEIHIGGEPITPIQSDERHVQYVWTHVVKGTILRENPGIKHLLIISHSRGGTLTTKLLEGNSRDILPLLRGVAMLDSAHKDWPSRTLPPALFQTLQRFWTGPLVCNWKRNATAPVDTPLPAGNKGCTCLSAGTPEHVRTVNVPFDSAFHFLRQCLDRARRSGPPPGVRPPPPPHKR</sequence>
<comment type="caution">
    <text evidence="2">The sequence shown here is derived from an EMBL/GenBank/DDBJ whole genome shotgun (WGS) entry which is preliminary data.</text>
</comment>
<dbReference type="InterPro" id="IPR053858">
    <property type="entry name" value="Arb2_dom"/>
</dbReference>
<name>A0ABQ8UPY2_9EUKA</name>
<dbReference type="Pfam" id="PF22749">
    <property type="entry name" value="Arb2"/>
    <property type="match status" value="1"/>
</dbReference>
<protein>
    <submittedName>
        <fullName evidence="2">Argonaute binding protein 2</fullName>
    </submittedName>
</protein>
<dbReference type="InterPro" id="IPR029058">
    <property type="entry name" value="AB_hydrolase_fold"/>
</dbReference>
<organism evidence="2 3">
    <name type="scientific">Paratrimastix pyriformis</name>
    <dbReference type="NCBI Taxonomy" id="342808"/>
    <lineage>
        <taxon>Eukaryota</taxon>
        <taxon>Metamonada</taxon>
        <taxon>Preaxostyla</taxon>
        <taxon>Paratrimastigidae</taxon>
        <taxon>Paratrimastix</taxon>
    </lineage>
</organism>
<dbReference type="PANTHER" id="PTHR21357">
    <property type="entry name" value="FAM172 FAMILY PROTEIN HOMOLOG CG10038"/>
    <property type="match status" value="1"/>
</dbReference>
<dbReference type="PANTHER" id="PTHR21357:SF4">
    <property type="entry name" value="FAM172 FAMILY PROTEIN HOMOLOG CG10038"/>
    <property type="match status" value="1"/>
</dbReference>
<evidence type="ECO:0000313" key="2">
    <source>
        <dbReference type="EMBL" id="KAJ4459767.1"/>
    </source>
</evidence>
<feature type="domain" description="Arb2" evidence="1">
    <location>
        <begin position="11"/>
        <end position="174"/>
    </location>
</feature>
<accession>A0ABQ8UPY2</accession>
<evidence type="ECO:0000259" key="1">
    <source>
        <dbReference type="Pfam" id="PF22749"/>
    </source>
</evidence>
<reference evidence="2" key="1">
    <citation type="journal article" date="2022" name="bioRxiv">
        <title>Genomics of Preaxostyla Flagellates Illuminates Evolutionary Transitions and the Path Towards Mitochondrial Loss.</title>
        <authorList>
            <person name="Novak L.V.F."/>
            <person name="Treitli S.C."/>
            <person name="Pyrih J."/>
            <person name="Halakuc P."/>
            <person name="Pipaliya S.V."/>
            <person name="Vacek V."/>
            <person name="Brzon O."/>
            <person name="Soukal P."/>
            <person name="Eme L."/>
            <person name="Dacks J.B."/>
            <person name="Karnkowska A."/>
            <person name="Elias M."/>
            <person name="Hampl V."/>
        </authorList>
    </citation>
    <scope>NUCLEOTIDE SEQUENCE</scope>
    <source>
        <strain evidence="2">RCP-MX</strain>
    </source>
</reference>
<gene>
    <name evidence="2" type="ORF">PAPYR_4160</name>
</gene>